<protein>
    <recommendedName>
        <fullName evidence="6 7">Methionine aminopeptidase</fullName>
        <shortName evidence="6">MAP</shortName>
        <shortName evidence="6">MetAP</shortName>
        <ecNumber evidence="6 7">3.4.11.18</ecNumber>
    </recommendedName>
    <alternativeName>
        <fullName evidence="6">Peptidase M</fullName>
    </alternativeName>
</protein>
<dbReference type="InterPro" id="IPR002467">
    <property type="entry name" value="Pept_M24A_MAP1"/>
</dbReference>
<feature type="binding site" evidence="6">
    <location>
        <position position="104"/>
    </location>
    <ligand>
        <name>a divalent metal cation</name>
        <dbReference type="ChEBI" id="CHEBI:60240"/>
        <label>2</label>
        <note>catalytic</note>
    </ligand>
</feature>
<keyword evidence="4 6" id="KW-0479">Metal-binding</keyword>
<dbReference type="RefSeq" id="WP_309203510.1">
    <property type="nucleotide sequence ID" value="NZ_CP133548.1"/>
</dbReference>
<feature type="binding site" evidence="6">
    <location>
        <position position="174"/>
    </location>
    <ligand>
        <name>substrate</name>
    </ligand>
</feature>
<organism evidence="9 10">
    <name type="scientific">Pleionea litopenaei</name>
    <dbReference type="NCBI Taxonomy" id="3070815"/>
    <lineage>
        <taxon>Bacteria</taxon>
        <taxon>Pseudomonadati</taxon>
        <taxon>Pseudomonadota</taxon>
        <taxon>Gammaproteobacteria</taxon>
        <taxon>Oceanospirillales</taxon>
        <taxon>Pleioneaceae</taxon>
        <taxon>Pleionea</taxon>
    </lineage>
</organism>
<dbReference type="GO" id="GO:0046872">
    <property type="term" value="F:metal ion binding"/>
    <property type="evidence" value="ECO:0007669"/>
    <property type="project" value="UniProtKB-UniRule"/>
</dbReference>
<reference evidence="9 10" key="1">
    <citation type="submission" date="2023-08" db="EMBL/GenBank/DDBJ databases">
        <title>Pleionea litopenaei sp. nov., isolated from stomach of juvenile Litopenaeus vannamei.</title>
        <authorList>
            <person name="Rho A.M."/>
            <person name="Hwang C.Y."/>
        </authorList>
    </citation>
    <scope>NUCLEOTIDE SEQUENCE [LARGE SCALE GENOMIC DNA]</scope>
    <source>
        <strain evidence="9 10">HL-JVS1</strain>
    </source>
</reference>
<keyword evidence="3 6" id="KW-0645">Protease</keyword>
<evidence type="ECO:0000256" key="7">
    <source>
        <dbReference type="RuleBase" id="RU003653"/>
    </source>
</evidence>
<dbReference type="InterPro" id="IPR036005">
    <property type="entry name" value="Creatinase/aminopeptidase-like"/>
</dbReference>
<dbReference type="PRINTS" id="PR00599">
    <property type="entry name" value="MAPEPTIDASE"/>
</dbReference>
<dbReference type="CDD" id="cd01086">
    <property type="entry name" value="MetAP1"/>
    <property type="match status" value="1"/>
</dbReference>
<dbReference type="GO" id="GO:0006508">
    <property type="term" value="P:proteolysis"/>
    <property type="evidence" value="ECO:0007669"/>
    <property type="project" value="UniProtKB-KW"/>
</dbReference>
<keyword evidence="2 6" id="KW-0031">Aminopeptidase</keyword>
<evidence type="ECO:0000259" key="8">
    <source>
        <dbReference type="Pfam" id="PF00557"/>
    </source>
</evidence>
<evidence type="ECO:0000256" key="5">
    <source>
        <dbReference type="ARBA" id="ARBA00022801"/>
    </source>
</evidence>
<evidence type="ECO:0000256" key="6">
    <source>
        <dbReference type="HAMAP-Rule" id="MF_01974"/>
    </source>
</evidence>
<evidence type="ECO:0000256" key="3">
    <source>
        <dbReference type="ARBA" id="ARBA00022670"/>
    </source>
</evidence>
<feature type="binding site" evidence="6">
    <location>
        <position position="167"/>
    </location>
    <ligand>
        <name>a divalent metal cation</name>
        <dbReference type="ChEBI" id="CHEBI:60240"/>
        <label>2</label>
        <note>catalytic</note>
    </ligand>
</feature>
<dbReference type="InterPro" id="IPR001714">
    <property type="entry name" value="Pept_M24_MAP"/>
</dbReference>
<dbReference type="SUPFAM" id="SSF55920">
    <property type="entry name" value="Creatinase/aminopeptidase"/>
    <property type="match status" value="1"/>
</dbReference>
<dbReference type="Proteomes" id="UP001239782">
    <property type="component" value="Chromosome"/>
</dbReference>
<dbReference type="EMBL" id="CP133548">
    <property type="protein sequence ID" value="WMS88302.1"/>
    <property type="molecule type" value="Genomic_DNA"/>
</dbReference>
<name>A0AA51RVF1_9GAMM</name>
<comment type="catalytic activity">
    <reaction evidence="6 7">
        <text>Release of N-terminal amino acids, preferentially methionine, from peptides and arylamides.</text>
        <dbReference type="EC" id="3.4.11.18"/>
    </reaction>
</comment>
<dbReference type="NCBIfam" id="TIGR00500">
    <property type="entry name" value="met_pdase_I"/>
    <property type="match status" value="1"/>
</dbReference>
<keyword evidence="5 6" id="KW-0378">Hydrolase</keyword>
<feature type="binding site" evidence="6">
    <location>
        <position position="232"/>
    </location>
    <ligand>
        <name>a divalent metal cation</name>
        <dbReference type="ChEBI" id="CHEBI:60240"/>
        <label>2</label>
        <note>catalytic</note>
    </ligand>
</feature>
<feature type="binding site" evidence="6">
    <location>
        <position position="201"/>
    </location>
    <ligand>
        <name>a divalent metal cation</name>
        <dbReference type="ChEBI" id="CHEBI:60240"/>
        <label>2</label>
        <note>catalytic</note>
    </ligand>
</feature>
<comment type="similarity">
    <text evidence="6">Belongs to the peptidase M24A family. Methionine aminopeptidase type 1 subfamily.</text>
</comment>
<dbReference type="Gene3D" id="3.90.230.10">
    <property type="entry name" value="Creatinase/methionine aminopeptidase superfamily"/>
    <property type="match status" value="1"/>
</dbReference>
<dbReference type="InterPro" id="IPR000994">
    <property type="entry name" value="Pept_M24"/>
</dbReference>
<dbReference type="PANTHER" id="PTHR43330:SF13">
    <property type="entry name" value="METHIONINE AMINOPEPTIDASE 2"/>
    <property type="match status" value="1"/>
</dbReference>
<sequence length="248" mass="27336">MIIKTPQELHEMQQIGSIVAKCVQHMGESIKVGMTTSELDNIGADFLLRHGARSAPQVMYNFPGTTCISVNEEAAHGIPGKRKICAGDIVNIDVSAERNGFFGDTGYTFLIEPVNAAHKHLIDTTKAALKEAMNIARAGVPINEIGRAIEQVAKKSGYKTLRDLASHGIGRSLHEYPETIPNYYDKRDKRKLENNMVITIEPFLSTRCTSTVTASDGWTLTTRKGNRSAQFEHTMVISKDPPQILTKV</sequence>
<evidence type="ECO:0000256" key="4">
    <source>
        <dbReference type="ARBA" id="ARBA00022723"/>
    </source>
</evidence>
<evidence type="ECO:0000256" key="2">
    <source>
        <dbReference type="ARBA" id="ARBA00022438"/>
    </source>
</evidence>
<feature type="binding site" evidence="6">
    <location>
        <position position="76"/>
    </location>
    <ligand>
        <name>substrate</name>
    </ligand>
</feature>
<feature type="binding site" evidence="6">
    <location>
        <position position="93"/>
    </location>
    <ligand>
        <name>a divalent metal cation</name>
        <dbReference type="ChEBI" id="CHEBI:60240"/>
        <label>1</label>
    </ligand>
</feature>
<comment type="subunit">
    <text evidence="6">Monomer.</text>
</comment>
<keyword evidence="10" id="KW-1185">Reference proteome</keyword>
<dbReference type="AlphaFoldDB" id="A0AA51RVF1"/>
<feature type="binding site" evidence="6">
    <location>
        <position position="232"/>
    </location>
    <ligand>
        <name>a divalent metal cation</name>
        <dbReference type="ChEBI" id="CHEBI:60240"/>
        <label>1</label>
    </ligand>
</feature>
<feature type="domain" description="Peptidase M24" evidence="8">
    <location>
        <begin position="11"/>
        <end position="238"/>
    </location>
</feature>
<evidence type="ECO:0000256" key="1">
    <source>
        <dbReference type="ARBA" id="ARBA00002521"/>
    </source>
</evidence>
<feature type="binding site" evidence="6">
    <location>
        <position position="104"/>
    </location>
    <ligand>
        <name>a divalent metal cation</name>
        <dbReference type="ChEBI" id="CHEBI:60240"/>
        <label>1</label>
    </ligand>
</feature>
<gene>
    <name evidence="6 9" type="primary">map</name>
    <name evidence="9" type="ORF">Q9312_05135</name>
</gene>
<dbReference type="PANTHER" id="PTHR43330">
    <property type="entry name" value="METHIONINE AMINOPEPTIDASE"/>
    <property type="match status" value="1"/>
</dbReference>
<comment type="function">
    <text evidence="1 6">Removes the N-terminal methionine from nascent proteins. The N-terminal methionine is often cleaved when the second residue in the primary sequence is small and uncharged (Met-Ala-, Cys, Gly, Pro, Ser, Thr, or Val). Requires deformylation of the N(alpha)-formylated initiator methionine before it can be hydrolyzed.</text>
</comment>
<proteinExistence type="inferred from homology"/>
<dbReference type="Pfam" id="PF00557">
    <property type="entry name" value="Peptidase_M24"/>
    <property type="match status" value="1"/>
</dbReference>
<accession>A0AA51RVF1</accession>
<dbReference type="HAMAP" id="MF_01974">
    <property type="entry name" value="MetAP_1"/>
    <property type="match status" value="1"/>
</dbReference>
<dbReference type="KEGG" id="plei:Q9312_05135"/>
<dbReference type="GO" id="GO:0004239">
    <property type="term" value="F:initiator methionyl aminopeptidase activity"/>
    <property type="evidence" value="ECO:0007669"/>
    <property type="project" value="UniProtKB-UniRule"/>
</dbReference>
<dbReference type="GO" id="GO:0070006">
    <property type="term" value="F:metalloaminopeptidase activity"/>
    <property type="evidence" value="ECO:0007669"/>
    <property type="project" value="UniProtKB-UniRule"/>
</dbReference>
<evidence type="ECO:0000313" key="10">
    <source>
        <dbReference type="Proteomes" id="UP001239782"/>
    </source>
</evidence>
<dbReference type="EC" id="3.4.11.18" evidence="6 7"/>
<comment type="cofactor">
    <cofactor evidence="6">
        <name>Co(2+)</name>
        <dbReference type="ChEBI" id="CHEBI:48828"/>
    </cofactor>
    <cofactor evidence="6">
        <name>Zn(2+)</name>
        <dbReference type="ChEBI" id="CHEBI:29105"/>
    </cofactor>
    <cofactor evidence="6">
        <name>Mn(2+)</name>
        <dbReference type="ChEBI" id="CHEBI:29035"/>
    </cofactor>
    <cofactor evidence="6">
        <name>Fe(2+)</name>
        <dbReference type="ChEBI" id="CHEBI:29033"/>
    </cofactor>
    <text evidence="6">Binds 2 divalent metal cations per subunit. Has a high-affinity and a low affinity metal-binding site. The true nature of the physiological cofactor is under debate. The enzyme is active with cobalt, zinc, manganese or divalent iron ions. Most likely, methionine aminopeptidases function as mononuclear Fe(2+)-metalloproteases under physiological conditions, and the catalytically relevant metal-binding site has been assigned to the histidine-containing high-affinity site.</text>
</comment>
<evidence type="ECO:0000313" key="9">
    <source>
        <dbReference type="EMBL" id="WMS88302.1"/>
    </source>
</evidence>